<dbReference type="EMBL" id="LNFP01000087">
    <property type="protein sequence ID" value="KUF97976.1"/>
    <property type="molecule type" value="Genomic_DNA"/>
</dbReference>
<evidence type="ECO:0000313" key="2">
    <source>
        <dbReference type="Proteomes" id="UP000054636"/>
    </source>
</evidence>
<dbReference type="InterPro" id="IPR011050">
    <property type="entry name" value="Pectin_lyase_fold/virulence"/>
</dbReference>
<protein>
    <submittedName>
        <fullName evidence="1">Uncharacterized protein</fullName>
    </submittedName>
</protein>
<reference evidence="1 2" key="1">
    <citation type="submission" date="2015-11" db="EMBL/GenBank/DDBJ databases">
        <title>Genomes and virulence difference between two physiological races of Phytophthora nicotianae.</title>
        <authorList>
            <person name="Liu H."/>
            <person name="Ma X."/>
            <person name="Yu H."/>
            <person name="Fang D."/>
            <person name="Li Y."/>
            <person name="Wang X."/>
            <person name="Wang W."/>
            <person name="Dong Y."/>
            <person name="Xiao B."/>
        </authorList>
    </citation>
    <scope>NUCLEOTIDE SEQUENCE [LARGE SCALE GENOMIC DNA]</scope>
    <source>
        <strain evidence="2">race 1</strain>
    </source>
</reference>
<gene>
    <name evidence="1" type="ORF">AM588_10007070</name>
</gene>
<dbReference type="AlphaFoldDB" id="A0A0W8DNU8"/>
<name>A0A0W8DNU8_PHYNI</name>
<sequence length="393" mass="41381">MGCILSGNGNDDTEGGTLAVVDAIVEIEDSFFEFNIASKGAAIQISRSANLTMRQTIIRNNSAIFQGGALHASIRAVATFTDCTIEGNIAGEGGGFYAMGSAVITVANSNLTANNANAFGGAISMRGSAELTCTGSFMTRNQAYTGGAVSIQENASFLITNSGFQDNIASDFGAGIFVDKSTEAKTQIMVCRSSQFGGNTAAAGADIFWVYYPWFMFECNACSKIRDPDTVLISTSAMTITPGWWPPSVTSGVSLGVDVKLDSNSSSGLAPTPITSTQNAAMNSSLTKPGSGVLWPTIVVRDYYGAIAIFDNVTRCRASLAVGEQGPFSFSPTTWVTVDAGYILFQDAEVLSKSRDYPYKLTVNCTLSPVLQTQITVDVTVDKCNPGYENVNG</sequence>
<organism evidence="1 2">
    <name type="scientific">Phytophthora nicotianae</name>
    <name type="common">Potato buckeye rot agent</name>
    <name type="synonym">Phytophthora parasitica</name>
    <dbReference type="NCBI Taxonomy" id="4792"/>
    <lineage>
        <taxon>Eukaryota</taxon>
        <taxon>Sar</taxon>
        <taxon>Stramenopiles</taxon>
        <taxon>Oomycota</taxon>
        <taxon>Peronosporomycetes</taxon>
        <taxon>Peronosporales</taxon>
        <taxon>Peronosporaceae</taxon>
        <taxon>Phytophthora</taxon>
    </lineage>
</organism>
<evidence type="ECO:0000313" key="1">
    <source>
        <dbReference type="EMBL" id="KUF97976.1"/>
    </source>
</evidence>
<comment type="caution">
    <text evidence="1">The sequence shown here is derived from an EMBL/GenBank/DDBJ whole genome shotgun (WGS) entry which is preliminary data.</text>
</comment>
<dbReference type="PANTHER" id="PTHR11319:SF35">
    <property type="entry name" value="OUTER MEMBRANE PROTEIN PMPC-RELATED"/>
    <property type="match status" value="1"/>
</dbReference>
<accession>A0A0W8DNU8</accession>
<proteinExistence type="predicted"/>
<dbReference type="PANTHER" id="PTHR11319">
    <property type="entry name" value="G PROTEIN-COUPLED RECEPTOR-RELATED"/>
    <property type="match status" value="1"/>
</dbReference>
<dbReference type="SUPFAM" id="SSF51126">
    <property type="entry name" value="Pectin lyase-like"/>
    <property type="match status" value="1"/>
</dbReference>
<dbReference type="Proteomes" id="UP000054636">
    <property type="component" value="Unassembled WGS sequence"/>
</dbReference>